<keyword evidence="3" id="KW-1185">Reference proteome</keyword>
<reference evidence="2" key="1">
    <citation type="submission" date="2022-09" db="EMBL/GenBank/DDBJ databases">
        <title>The complete genome of Acidovorax sp. 5MLIR.</title>
        <authorList>
            <person name="Liu L."/>
            <person name="Yue J."/>
            <person name="Yang F."/>
            <person name="Yuan J."/>
            <person name="Li L."/>
        </authorList>
    </citation>
    <scope>NUCLEOTIDE SEQUENCE</scope>
    <source>
        <strain evidence="2">5MLIR</strain>
    </source>
</reference>
<gene>
    <name evidence="2" type="ORF">M9799_05915</name>
</gene>
<keyword evidence="1" id="KW-0732">Signal</keyword>
<evidence type="ECO:0000256" key="1">
    <source>
        <dbReference type="SAM" id="SignalP"/>
    </source>
</evidence>
<dbReference type="Proteomes" id="UP001162800">
    <property type="component" value="Chromosome"/>
</dbReference>
<dbReference type="RefSeq" id="WP_231043366.1">
    <property type="nucleotide sequence ID" value="NZ_CP106881.1"/>
</dbReference>
<accession>A0ABY6GE72</accession>
<dbReference type="EMBL" id="CP106881">
    <property type="protein sequence ID" value="UYG52774.1"/>
    <property type="molecule type" value="Genomic_DNA"/>
</dbReference>
<feature type="signal peptide" evidence="1">
    <location>
        <begin position="1"/>
        <end position="27"/>
    </location>
</feature>
<organism evidence="2 3">
    <name type="scientific">Comamonas endophytica</name>
    <dbReference type="NCBI Taxonomy" id="2949090"/>
    <lineage>
        <taxon>Bacteria</taxon>
        <taxon>Pseudomonadati</taxon>
        <taxon>Pseudomonadota</taxon>
        <taxon>Betaproteobacteria</taxon>
        <taxon>Burkholderiales</taxon>
        <taxon>Comamonadaceae</taxon>
        <taxon>Comamonas</taxon>
    </lineage>
</organism>
<proteinExistence type="predicted"/>
<evidence type="ECO:0000313" key="3">
    <source>
        <dbReference type="Proteomes" id="UP001162800"/>
    </source>
</evidence>
<name>A0ABY6GE72_9BURK</name>
<sequence length="309" mass="33517">MTDARRSRPGRRSLATLLLLLALSPCAASSAGLHQPPPAFTGLEGIADNARTAAALLEQGLKRGAAPLLRVGAEVLEESPRLVALNFQDAANYDFYLERTDGVANAAGQLLWDPVYGGLIQGNPRTPDDAALCYEAVNGFRYTGREEYLRSRGNPARIEIASRNKIAPRLRLLLGMTQPPEPLAALFEITLEITDISHRPMADFVREVQAREREPDSLVHQSLFTLDPQALGVATFPAGSRFHVQLQTHFAKAGVEQSAAEFHAALRCPRGNDLPRPASALAAFGKPLRMKQSINGTAWDAMKAVLNIP</sequence>
<protein>
    <submittedName>
        <fullName evidence="2">Uncharacterized protein</fullName>
    </submittedName>
</protein>
<feature type="chain" id="PRO_5045229023" evidence="1">
    <location>
        <begin position="28"/>
        <end position="309"/>
    </location>
</feature>
<evidence type="ECO:0000313" key="2">
    <source>
        <dbReference type="EMBL" id="UYG52774.1"/>
    </source>
</evidence>